<dbReference type="InterPro" id="IPR035938">
    <property type="entry name" value="Hemerythrin-like_sf"/>
</dbReference>
<protein>
    <submittedName>
        <fullName evidence="5">Hemerythrin family protein</fullName>
    </submittedName>
</protein>
<dbReference type="Gene3D" id="1.20.120.50">
    <property type="entry name" value="Hemerythrin-like"/>
    <property type="match status" value="1"/>
</dbReference>
<dbReference type="Proteomes" id="UP000602647">
    <property type="component" value="Unassembled WGS sequence"/>
</dbReference>
<dbReference type="PANTHER" id="PTHR37164:SF1">
    <property type="entry name" value="BACTERIOHEMERYTHRIN"/>
    <property type="match status" value="1"/>
</dbReference>
<evidence type="ECO:0000313" key="6">
    <source>
        <dbReference type="Proteomes" id="UP000602647"/>
    </source>
</evidence>
<sequence length="133" mass="15330">MKYTLTKDLETGNALIDNEHRQLFDAVNKLMDACSQGKGRDLIEKTVRFLNDYVAKHFRDEEQLQIQSKYPGYSAHRQFHEQYKQKLTQVENQIINTGATIATLGKLNEIIGVLITHIRMDDKRIADHIKASS</sequence>
<comment type="similarity">
    <text evidence="1">Belongs to the hemerythrin family.</text>
</comment>
<reference evidence="5" key="1">
    <citation type="submission" date="2020-08" db="EMBL/GenBank/DDBJ databases">
        <title>Genome public.</title>
        <authorList>
            <person name="Liu C."/>
            <person name="Sun Q."/>
        </authorList>
    </citation>
    <scope>NUCLEOTIDE SEQUENCE</scope>
    <source>
        <strain evidence="5">BX12</strain>
    </source>
</reference>
<evidence type="ECO:0000256" key="3">
    <source>
        <dbReference type="ARBA" id="ARBA00023004"/>
    </source>
</evidence>
<keyword evidence="3" id="KW-0408">Iron</keyword>
<evidence type="ECO:0000259" key="4">
    <source>
        <dbReference type="Pfam" id="PF01814"/>
    </source>
</evidence>
<dbReference type="PANTHER" id="PTHR37164">
    <property type="entry name" value="BACTERIOHEMERYTHRIN"/>
    <property type="match status" value="1"/>
</dbReference>
<feature type="domain" description="Hemerythrin-like" evidence="4">
    <location>
        <begin position="12"/>
        <end position="125"/>
    </location>
</feature>
<name>A0A923NKI1_9FIRM</name>
<dbReference type="AlphaFoldDB" id="A0A923NKI1"/>
<dbReference type="GO" id="GO:0046872">
    <property type="term" value="F:metal ion binding"/>
    <property type="evidence" value="ECO:0007669"/>
    <property type="project" value="UniProtKB-KW"/>
</dbReference>
<dbReference type="InterPro" id="IPR012827">
    <property type="entry name" value="Hemerythrin_metal-bd"/>
</dbReference>
<dbReference type="Pfam" id="PF01814">
    <property type="entry name" value="Hemerythrin"/>
    <property type="match status" value="1"/>
</dbReference>
<dbReference type="InterPro" id="IPR012312">
    <property type="entry name" value="Hemerythrin-like"/>
</dbReference>
<keyword evidence="6" id="KW-1185">Reference proteome</keyword>
<evidence type="ECO:0000256" key="1">
    <source>
        <dbReference type="ARBA" id="ARBA00010587"/>
    </source>
</evidence>
<dbReference type="InterPro" id="IPR050669">
    <property type="entry name" value="Hemerythrin"/>
</dbReference>
<organism evidence="5 6">
    <name type="scientific">Zhenpiania hominis</name>
    <dbReference type="NCBI Taxonomy" id="2763644"/>
    <lineage>
        <taxon>Bacteria</taxon>
        <taxon>Bacillati</taxon>
        <taxon>Bacillota</taxon>
        <taxon>Clostridia</taxon>
        <taxon>Peptostreptococcales</taxon>
        <taxon>Anaerovoracaceae</taxon>
        <taxon>Zhenpiania</taxon>
    </lineage>
</organism>
<evidence type="ECO:0000313" key="5">
    <source>
        <dbReference type="EMBL" id="MBC6678290.1"/>
    </source>
</evidence>
<dbReference type="NCBIfam" id="NF033749">
    <property type="entry name" value="bact_hemeryth"/>
    <property type="match status" value="1"/>
</dbReference>
<proteinExistence type="inferred from homology"/>
<evidence type="ECO:0000256" key="2">
    <source>
        <dbReference type="ARBA" id="ARBA00022723"/>
    </source>
</evidence>
<dbReference type="NCBIfam" id="TIGR02481">
    <property type="entry name" value="hemeryth_dom"/>
    <property type="match status" value="1"/>
</dbReference>
<dbReference type="RefSeq" id="WP_187301491.1">
    <property type="nucleotide sequence ID" value="NZ_JACRYT010000001.1"/>
</dbReference>
<accession>A0A923NKI1</accession>
<comment type="caution">
    <text evidence="5">The sequence shown here is derived from an EMBL/GenBank/DDBJ whole genome shotgun (WGS) entry which is preliminary data.</text>
</comment>
<gene>
    <name evidence="5" type="ORF">H9L42_00400</name>
</gene>
<dbReference type="CDD" id="cd12107">
    <property type="entry name" value="Hemerythrin"/>
    <property type="match status" value="1"/>
</dbReference>
<keyword evidence="2" id="KW-0479">Metal-binding</keyword>
<dbReference type="EMBL" id="JACRYT010000001">
    <property type="protein sequence ID" value="MBC6678290.1"/>
    <property type="molecule type" value="Genomic_DNA"/>
</dbReference>
<dbReference type="SUPFAM" id="SSF47188">
    <property type="entry name" value="Hemerythrin-like"/>
    <property type="match status" value="1"/>
</dbReference>